<comment type="caution">
    <text evidence="1">The sequence shown here is derived from an EMBL/GenBank/DDBJ whole genome shotgun (WGS) entry which is preliminary data.</text>
</comment>
<evidence type="ECO:0000313" key="1">
    <source>
        <dbReference type="EMBL" id="TDZ87151.1"/>
    </source>
</evidence>
<evidence type="ECO:0000313" key="2">
    <source>
        <dbReference type="Proteomes" id="UP000295117"/>
    </source>
</evidence>
<dbReference type="AlphaFoldDB" id="A0A4R8S643"/>
<accession>A0A4R8S643</accession>
<dbReference type="Proteomes" id="UP000295117">
    <property type="component" value="Unassembled WGS sequence"/>
</dbReference>
<dbReference type="SUPFAM" id="SSF46689">
    <property type="entry name" value="Homeodomain-like"/>
    <property type="match status" value="1"/>
</dbReference>
<gene>
    <name evidence="1" type="ORF">DE4585_00138</name>
</gene>
<proteinExistence type="predicted"/>
<evidence type="ECO:0008006" key="3">
    <source>
        <dbReference type="Google" id="ProtNLM"/>
    </source>
</evidence>
<protein>
    <recommendedName>
        <fullName evidence="3">HTH tetR-type domain-containing protein</fullName>
    </recommendedName>
</protein>
<dbReference type="EMBL" id="PECH01000001">
    <property type="protein sequence ID" value="TDZ87151.1"/>
    <property type="molecule type" value="Genomic_DNA"/>
</dbReference>
<reference evidence="1 2" key="1">
    <citation type="journal article" date="2019" name="Sci. Rep.">
        <title>Extended insight into the Mycobacterium chelonae-abscessus complex through whole genome sequencing of Mycobacterium salmoniphilum outbreak and Mycobacterium salmoniphilum-like strains.</title>
        <authorList>
            <person name="Behra P.R.K."/>
            <person name="Das S."/>
            <person name="Pettersson B.M.F."/>
            <person name="Shirreff L."/>
            <person name="DuCote T."/>
            <person name="Jacobsson K.G."/>
            <person name="Ennis D.G."/>
            <person name="Kirsebom L.A."/>
        </authorList>
    </citation>
    <scope>NUCLEOTIDE SEQUENCE [LARGE SCALE GENOMIC DNA]</scope>
    <source>
        <strain evidence="1 2">DE 4585</strain>
    </source>
</reference>
<dbReference type="SUPFAM" id="SSF48498">
    <property type="entry name" value="Tetracyclin repressor-like, C-terminal domain"/>
    <property type="match status" value="1"/>
</dbReference>
<organism evidence="1 2">
    <name type="scientific">Mycobacteroides salmoniphilum</name>
    <dbReference type="NCBI Taxonomy" id="404941"/>
    <lineage>
        <taxon>Bacteria</taxon>
        <taxon>Bacillati</taxon>
        <taxon>Actinomycetota</taxon>
        <taxon>Actinomycetes</taxon>
        <taxon>Mycobacteriales</taxon>
        <taxon>Mycobacteriaceae</taxon>
        <taxon>Mycobacteroides</taxon>
    </lineage>
</organism>
<dbReference type="Gene3D" id="1.10.357.10">
    <property type="entry name" value="Tetracycline Repressor, domain 2"/>
    <property type="match status" value="1"/>
</dbReference>
<dbReference type="InterPro" id="IPR036271">
    <property type="entry name" value="Tet_transcr_reg_TetR-rel_C_sf"/>
</dbReference>
<name>A0A4R8S643_9MYCO</name>
<sequence>MKYHHKFLIGGFSMSAASRPVGRPVVFTRADIVAAGCKLGLQGLRISAVAASLGVSTAALYRHIDGRWELERLVGEELLSRLSVADNPEHDTTEHLVSFAVALRAFVTAHPGLASYMLVLFPRGESSARLIREQVDALGRRGYPVEVAVTIAGCVARVALSLVAADEQRRAANDGADFLAENEKAHDVLTAQGAIGPAYERRWMLTDDEYFAMLIATAVRGFVVAAPPGRPVDEVMAALRDQGTS</sequence>
<dbReference type="InterPro" id="IPR009057">
    <property type="entry name" value="Homeodomain-like_sf"/>
</dbReference>